<dbReference type="Gene3D" id="3.30.70.330">
    <property type="match status" value="1"/>
</dbReference>
<organism evidence="6 7">
    <name type="scientific">Myxozyma melibiosi</name>
    <dbReference type="NCBI Taxonomy" id="54550"/>
    <lineage>
        <taxon>Eukaryota</taxon>
        <taxon>Fungi</taxon>
        <taxon>Dikarya</taxon>
        <taxon>Ascomycota</taxon>
        <taxon>Saccharomycotina</taxon>
        <taxon>Lipomycetes</taxon>
        <taxon>Lipomycetales</taxon>
        <taxon>Lipomycetaceae</taxon>
        <taxon>Myxozyma</taxon>
    </lineage>
</organism>
<dbReference type="PANTHER" id="PTHR12059">
    <property type="entry name" value="RIBOSOMAL PROTEIN L23-RELATED"/>
    <property type="match status" value="1"/>
</dbReference>
<keyword evidence="3" id="KW-0687">Ribonucleoprotein</keyword>
<reference evidence="6 7" key="1">
    <citation type="submission" date="2024-03" db="EMBL/GenBank/DDBJ databases">
        <title>Genome-scale model development and genomic sequencing of the oleaginous clade Lipomyces.</title>
        <authorList>
            <consortium name="Lawrence Berkeley National Laboratory"/>
            <person name="Czajka J.J."/>
            <person name="Han Y."/>
            <person name="Kim J."/>
            <person name="Mondo S.J."/>
            <person name="Hofstad B.A."/>
            <person name="Robles A."/>
            <person name="Haridas S."/>
            <person name="Riley R."/>
            <person name="LaButti K."/>
            <person name="Pangilinan J."/>
            <person name="Andreopoulos W."/>
            <person name="Lipzen A."/>
            <person name="Yan J."/>
            <person name="Wang M."/>
            <person name="Ng V."/>
            <person name="Grigoriev I.V."/>
            <person name="Spatafora J.W."/>
            <person name="Magnuson J.K."/>
            <person name="Baker S.E."/>
            <person name="Pomraning K.R."/>
        </authorList>
    </citation>
    <scope>NUCLEOTIDE SEQUENCE [LARGE SCALE GENOMIC DNA]</scope>
    <source>
        <strain evidence="6 7">Phaff 52-87</strain>
    </source>
</reference>
<accession>A0ABR1EZG3</accession>
<evidence type="ECO:0000256" key="4">
    <source>
        <dbReference type="ARBA" id="ARBA00039977"/>
    </source>
</evidence>
<evidence type="ECO:0000313" key="7">
    <source>
        <dbReference type="Proteomes" id="UP001498771"/>
    </source>
</evidence>
<gene>
    <name evidence="6" type="ORF">BZA70DRAFT_284537</name>
</gene>
<dbReference type="EMBL" id="JBBJBU010000014">
    <property type="protein sequence ID" value="KAK7203002.1"/>
    <property type="molecule type" value="Genomic_DNA"/>
</dbReference>
<evidence type="ECO:0000256" key="5">
    <source>
        <dbReference type="SAM" id="MobiDB-lite"/>
    </source>
</evidence>
<dbReference type="InterPro" id="IPR012678">
    <property type="entry name" value="Ribosomal_uL23/eL15/eS24_sf"/>
</dbReference>
<evidence type="ECO:0000313" key="6">
    <source>
        <dbReference type="EMBL" id="KAK7203002.1"/>
    </source>
</evidence>
<sequence>MPRKAPPLPIPSVPVLRSLYKAQQKPPSVHAPSKKQLDHEYRQQKQRERPRLPPVYTKYFRLGHKEVHFPKVSITLLRPFSTEYNPYRARFRVPSNFNKFDLRDYLHNVYGLTVKKVYSSLTVNRFSLTMQKLMTVEMDQPFMYPEMPDLSPWKVDANRETERFMDEARRRYGASSQENKVYKGFGGIAQQKFPTIKPYMPKKAVKALKNQAKVVDVYTNVSVKAKAKPKPE</sequence>
<dbReference type="Proteomes" id="UP001498771">
    <property type="component" value="Unassembled WGS sequence"/>
</dbReference>
<dbReference type="SUPFAM" id="SSF54189">
    <property type="entry name" value="Ribosomal proteins S24e, L23 and L15e"/>
    <property type="match status" value="1"/>
</dbReference>
<evidence type="ECO:0000256" key="2">
    <source>
        <dbReference type="ARBA" id="ARBA00022980"/>
    </source>
</evidence>
<dbReference type="InterPro" id="IPR013025">
    <property type="entry name" value="Ribosomal_uL23-like"/>
</dbReference>
<comment type="similarity">
    <text evidence="1">Belongs to the universal ribosomal protein uL23 family.</text>
</comment>
<dbReference type="InterPro" id="IPR012677">
    <property type="entry name" value="Nucleotide-bd_a/b_plait_sf"/>
</dbReference>
<dbReference type="PANTHER" id="PTHR12059:SF5">
    <property type="entry name" value="LARGE RIBOSOMAL SUBUNIT PROTEIN UL23M"/>
    <property type="match status" value="1"/>
</dbReference>
<feature type="compositionally biased region" description="Basic and acidic residues" evidence="5">
    <location>
        <begin position="35"/>
        <end position="48"/>
    </location>
</feature>
<protein>
    <recommendedName>
        <fullName evidence="4">Large ribosomal subunit protein uL23m</fullName>
    </recommendedName>
</protein>
<dbReference type="RefSeq" id="XP_064766035.1">
    <property type="nucleotide sequence ID" value="XM_064913615.1"/>
</dbReference>
<evidence type="ECO:0000256" key="1">
    <source>
        <dbReference type="ARBA" id="ARBA00006700"/>
    </source>
</evidence>
<evidence type="ECO:0000256" key="3">
    <source>
        <dbReference type="ARBA" id="ARBA00023274"/>
    </source>
</evidence>
<keyword evidence="7" id="KW-1185">Reference proteome</keyword>
<dbReference type="GeneID" id="90039127"/>
<feature type="region of interest" description="Disordered" evidence="5">
    <location>
        <begin position="23"/>
        <end position="48"/>
    </location>
</feature>
<name>A0ABR1EZG3_9ASCO</name>
<proteinExistence type="inferred from homology"/>
<comment type="caution">
    <text evidence="6">The sequence shown here is derived from an EMBL/GenBank/DDBJ whole genome shotgun (WGS) entry which is preliminary data.</text>
</comment>
<keyword evidence="2" id="KW-0689">Ribosomal protein</keyword>